<evidence type="ECO:0000256" key="5">
    <source>
        <dbReference type="ARBA" id="ARBA00023186"/>
    </source>
</evidence>
<dbReference type="GO" id="GO:0008270">
    <property type="term" value="F:zinc ion binding"/>
    <property type="evidence" value="ECO:0007669"/>
    <property type="project" value="UniProtKB-KW"/>
</dbReference>
<keyword evidence="2" id="KW-0677">Repeat</keyword>
<dbReference type="InterPro" id="IPR001623">
    <property type="entry name" value="DnaJ_domain"/>
</dbReference>
<evidence type="ECO:0000256" key="7">
    <source>
        <dbReference type="SAM" id="MobiDB-lite"/>
    </source>
</evidence>
<dbReference type="OrthoDB" id="10256793at2759"/>
<dbReference type="InterPro" id="IPR018253">
    <property type="entry name" value="DnaJ_domain_CS"/>
</dbReference>
<evidence type="ECO:0000313" key="11">
    <source>
        <dbReference type="Proteomes" id="UP000324585"/>
    </source>
</evidence>
<dbReference type="FunFam" id="2.10.230.10:FF:000002">
    <property type="entry name" value="Molecular chaperone DnaJ"/>
    <property type="match status" value="1"/>
</dbReference>
<keyword evidence="1 6" id="KW-0479">Metal-binding</keyword>
<evidence type="ECO:0000259" key="8">
    <source>
        <dbReference type="PROSITE" id="PS50076"/>
    </source>
</evidence>
<dbReference type="SUPFAM" id="SSF49493">
    <property type="entry name" value="HSP40/DnaJ peptide-binding domain"/>
    <property type="match status" value="2"/>
</dbReference>
<dbReference type="AlphaFoldDB" id="A0A5J4YZQ8"/>
<dbReference type="Gene3D" id="1.10.287.110">
    <property type="entry name" value="DnaJ domain"/>
    <property type="match status" value="1"/>
</dbReference>
<dbReference type="SMART" id="SM00271">
    <property type="entry name" value="DnaJ"/>
    <property type="match status" value="1"/>
</dbReference>
<dbReference type="GO" id="GO:0005524">
    <property type="term" value="F:ATP binding"/>
    <property type="evidence" value="ECO:0007669"/>
    <property type="project" value="InterPro"/>
</dbReference>
<evidence type="ECO:0000256" key="6">
    <source>
        <dbReference type="PROSITE-ProRule" id="PRU00546"/>
    </source>
</evidence>
<dbReference type="InterPro" id="IPR036869">
    <property type="entry name" value="J_dom_sf"/>
</dbReference>
<feature type="region of interest" description="Disordered" evidence="7">
    <location>
        <begin position="175"/>
        <end position="194"/>
    </location>
</feature>
<evidence type="ECO:0000256" key="1">
    <source>
        <dbReference type="ARBA" id="ARBA00022723"/>
    </source>
</evidence>
<dbReference type="EMBL" id="VRMN01000003">
    <property type="protein sequence ID" value="KAA8496214.1"/>
    <property type="molecule type" value="Genomic_DNA"/>
</dbReference>
<dbReference type="Pfam" id="PF01556">
    <property type="entry name" value="DnaJ_C"/>
    <property type="match status" value="1"/>
</dbReference>
<dbReference type="GO" id="GO:0042026">
    <property type="term" value="P:protein refolding"/>
    <property type="evidence" value="ECO:0007669"/>
    <property type="project" value="TreeGrafter"/>
</dbReference>
<comment type="caution">
    <text evidence="10">The sequence shown here is derived from an EMBL/GenBank/DDBJ whole genome shotgun (WGS) entry which is preliminary data.</text>
</comment>
<dbReference type="InterPro" id="IPR036410">
    <property type="entry name" value="HSP_DnaJ_Cys-rich_dom_sf"/>
</dbReference>
<keyword evidence="4 6" id="KW-0862">Zinc</keyword>
<keyword evidence="3 6" id="KW-0863">Zinc-finger</keyword>
<dbReference type="SUPFAM" id="SSF57938">
    <property type="entry name" value="DnaJ/Hsp40 cysteine-rich domain"/>
    <property type="match status" value="1"/>
</dbReference>
<dbReference type="InterPro" id="IPR012724">
    <property type="entry name" value="DnaJ"/>
</dbReference>
<dbReference type="NCBIfam" id="NF008035">
    <property type="entry name" value="PRK10767.1"/>
    <property type="match status" value="1"/>
</dbReference>
<dbReference type="HAMAP" id="MF_01152">
    <property type="entry name" value="DnaJ"/>
    <property type="match status" value="1"/>
</dbReference>
<dbReference type="PROSITE" id="PS50076">
    <property type="entry name" value="DNAJ_2"/>
    <property type="match status" value="1"/>
</dbReference>
<sequence length="441" mass="46515">MLGFVGADAAVVGAGAGSFVRGVSGRSSACSSSGGSRTDSYARGQFRARVRSAGYSGRAAARRGAQVRMDGSDYYARLGVSRSATDAELKKAYRSLARKYHPDVNDSPDAKEKFQSLTEAYEVLSDSSMRKRYDQFGEAGVKGAAAGAGPGGAGFADFGDFGPFGDVFESFFGGQGGARARSRRSTGPQPGEDMRVDVEIPFDLAAFGGQHSIRFSRLENCKTCKGSGAKEGSSRTTCGTCSGQGMVIQVTRTPLGDFQSTTTCPTCRGEGDTVKEFCSSCGGRGRNQVSKPLNLTVPAGVDTGSRLRIRGEGDAGPRGGPAGDLYVMVRVQPHKTFKRQGMNVFSDVSISYLDAILGAEIEVDTLDGDVKLKIAPGTQPDTQLSIRGKGVPKLGNKAIRGDHYVTIKVSIPTRVSAEEKKTLEKLRGKESSDGGFFKFGK</sequence>
<dbReference type="Pfam" id="PF00684">
    <property type="entry name" value="DnaJ_CXXCXGXG"/>
    <property type="match status" value="1"/>
</dbReference>
<reference evidence="11" key="1">
    <citation type="journal article" date="2019" name="Nat. Commun.">
        <title>Expansion of phycobilisome linker gene families in mesophilic red algae.</title>
        <authorList>
            <person name="Lee J."/>
            <person name="Kim D."/>
            <person name="Bhattacharya D."/>
            <person name="Yoon H.S."/>
        </authorList>
    </citation>
    <scope>NUCLEOTIDE SEQUENCE [LARGE SCALE GENOMIC DNA]</scope>
    <source>
        <strain evidence="11">CCMP 1328</strain>
    </source>
</reference>
<evidence type="ECO:0000256" key="4">
    <source>
        <dbReference type="ARBA" id="ARBA00022833"/>
    </source>
</evidence>
<dbReference type="OMA" id="EKVRIRH"/>
<dbReference type="Proteomes" id="UP000324585">
    <property type="component" value="Unassembled WGS sequence"/>
</dbReference>
<dbReference type="PANTHER" id="PTHR43096">
    <property type="entry name" value="DNAJ HOMOLOG 1, MITOCHONDRIAL-RELATED"/>
    <property type="match status" value="1"/>
</dbReference>
<dbReference type="GO" id="GO:0031072">
    <property type="term" value="F:heat shock protein binding"/>
    <property type="evidence" value="ECO:0007669"/>
    <property type="project" value="InterPro"/>
</dbReference>
<dbReference type="PROSITE" id="PS00636">
    <property type="entry name" value="DNAJ_1"/>
    <property type="match status" value="1"/>
</dbReference>
<gene>
    <name evidence="10" type="ORF">FVE85_2369</name>
</gene>
<evidence type="ECO:0000313" key="10">
    <source>
        <dbReference type="EMBL" id="KAA8496214.1"/>
    </source>
</evidence>
<dbReference type="InterPro" id="IPR001305">
    <property type="entry name" value="HSP_DnaJ_Cys-rich_dom"/>
</dbReference>
<dbReference type="GO" id="GO:0005737">
    <property type="term" value="C:cytoplasm"/>
    <property type="evidence" value="ECO:0007669"/>
    <property type="project" value="TreeGrafter"/>
</dbReference>
<dbReference type="SUPFAM" id="SSF46565">
    <property type="entry name" value="Chaperone J-domain"/>
    <property type="match status" value="1"/>
</dbReference>
<feature type="domain" description="CR-type" evidence="9">
    <location>
        <begin position="208"/>
        <end position="290"/>
    </location>
</feature>
<name>A0A5J4YZQ8_PORPP</name>
<dbReference type="NCBIfam" id="TIGR02349">
    <property type="entry name" value="DnaJ_bact"/>
    <property type="match status" value="1"/>
</dbReference>
<accession>A0A5J4YZQ8</accession>
<dbReference type="CDD" id="cd10719">
    <property type="entry name" value="DnaJ_zf"/>
    <property type="match status" value="1"/>
</dbReference>
<dbReference type="PRINTS" id="PR00625">
    <property type="entry name" value="JDOMAIN"/>
</dbReference>
<dbReference type="CDD" id="cd06257">
    <property type="entry name" value="DnaJ"/>
    <property type="match status" value="1"/>
</dbReference>
<evidence type="ECO:0000256" key="2">
    <source>
        <dbReference type="ARBA" id="ARBA00022737"/>
    </source>
</evidence>
<evidence type="ECO:0000256" key="3">
    <source>
        <dbReference type="ARBA" id="ARBA00022771"/>
    </source>
</evidence>
<dbReference type="InterPro" id="IPR008971">
    <property type="entry name" value="HSP40/DnaJ_pept-bd"/>
</dbReference>
<dbReference type="Pfam" id="PF00226">
    <property type="entry name" value="DnaJ"/>
    <property type="match status" value="1"/>
</dbReference>
<dbReference type="GO" id="GO:0051082">
    <property type="term" value="F:unfolded protein binding"/>
    <property type="evidence" value="ECO:0007669"/>
    <property type="project" value="InterPro"/>
</dbReference>
<protein>
    <submittedName>
        <fullName evidence="10">Chaperone protein DnaJ</fullName>
    </submittedName>
</protein>
<keyword evidence="5" id="KW-0143">Chaperone</keyword>
<dbReference type="GO" id="GO:0009408">
    <property type="term" value="P:response to heat"/>
    <property type="evidence" value="ECO:0007669"/>
    <property type="project" value="InterPro"/>
</dbReference>
<dbReference type="InterPro" id="IPR002939">
    <property type="entry name" value="DnaJ_C"/>
</dbReference>
<dbReference type="PANTHER" id="PTHR43096:SF10">
    <property type="entry name" value="CHAPERONE PROTEIN DNAJ A6, CHLOROPLASTIC"/>
    <property type="match status" value="1"/>
</dbReference>
<dbReference type="CDD" id="cd10747">
    <property type="entry name" value="DnaJ_C"/>
    <property type="match status" value="1"/>
</dbReference>
<evidence type="ECO:0000259" key="9">
    <source>
        <dbReference type="PROSITE" id="PS51188"/>
    </source>
</evidence>
<dbReference type="PROSITE" id="PS51188">
    <property type="entry name" value="ZF_CR"/>
    <property type="match status" value="1"/>
</dbReference>
<feature type="zinc finger region" description="CR-type" evidence="6">
    <location>
        <begin position="208"/>
        <end position="290"/>
    </location>
</feature>
<feature type="domain" description="J" evidence="8">
    <location>
        <begin position="73"/>
        <end position="137"/>
    </location>
</feature>
<organism evidence="10 11">
    <name type="scientific">Porphyridium purpureum</name>
    <name type="common">Red alga</name>
    <name type="synonym">Porphyridium cruentum</name>
    <dbReference type="NCBI Taxonomy" id="35688"/>
    <lineage>
        <taxon>Eukaryota</taxon>
        <taxon>Rhodophyta</taxon>
        <taxon>Bangiophyceae</taxon>
        <taxon>Porphyridiales</taxon>
        <taxon>Porphyridiaceae</taxon>
        <taxon>Porphyridium</taxon>
    </lineage>
</organism>
<proteinExistence type="inferred from homology"/>
<keyword evidence="11" id="KW-1185">Reference proteome</keyword>
<dbReference type="Gene3D" id="2.60.260.20">
    <property type="entry name" value="Urease metallochaperone UreE, N-terminal domain"/>
    <property type="match status" value="2"/>
</dbReference>
<dbReference type="Gene3D" id="2.10.230.10">
    <property type="entry name" value="Heat shock protein DnaJ, cysteine-rich domain"/>
    <property type="match status" value="1"/>
</dbReference>
<dbReference type="FunFam" id="2.60.260.20:FF:000005">
    <property type="entry name" value="Chaperone protein dnaJ 1, mitochondrial"/>
    <property type="match status" value="1"/>
</dbReference>